<dbReference type="PANTHER" id="PTHR41404:SF1">
    <property type="entry name" value="SHIELDIN COMPLEX SUBUNIT 3"/>
    <property type="match status" value="1"/>
</dbReference>
<organism evidence="1 2">
    <name type="scientific">Electrophorus electricus</name>
    <name type="common">Electric eel</name>
    <name type="synonym">Gymnotus electricus</name>
    <dbReference type="NCBI Taxonomy" id="8005"/>
    <lineage>
        <taxon>Eukaryota</taxon>
        <taxon>Metazoa</taxon>
        <taxon>Chordata</taxon>
        <taxon>Craniata</taxon>
        <taxon>Vertebrata</taxon>
        <taxon>Euteleostomi</taxon>
        <taxon>Actinopterygii</taxon>
        <taxon>Neopterygii</taxon>
        <taxon>Teleostei</taxon>
        <taxon>Ostariophysi</taxon>
        <taxon>Gymnotiformes</taxon>
        <taxon>Gymnotoidei</taxon>
        <taxon>Gymnotidae</taxon>
        <taxon>Electrophorus</taxon>
    </lineage>
</organism>
<reference evidence="1 2" key="1">
    <citation type="submission" date="2020-05" db="EMBL/GenBank/DDBJ databases">
        <title>Electrophorus electricus (electric eel) genome, fEleEle1, primary haplotype.</title>
        <authorList>
            <person name="Myers G."/>
            <person name="Meyer A."/>
            <person name="Fedrigo O."/>
            <person name="Formenti G."/>
            <person name="Rhie A."/>
            <person name="Tracey A."/>
            <person name="Sims Y."/>
            <person name="Jarvis E.D."/>
        </authorList>
    </citation>
    <scope>NUCLEOTIDE SEQUENCE [LARGE SCALE GENOMIC DNA]</scope>
</reference>
<dbReference type="InterPro" id="IPR039996">
    <property type="entry name" value="Shieldin_RINN1"/>
</dbReference>
<evidence type="ECO:0000313" key="2">
    <source>
        <dbReference type="Proteomes" id="UP000314983"/>
    </source>
</evidence>
<reference evidence="1" key="3">
    <citation type="submission" date="2025-09" db="UniProtKB">
        <authorList>
            <consortium name="Ensembl"/>
        </authorList>
    </citation>
    <scope>IDENTIFICATION</scope>
</reference>
<dbReference type="Ensembl" id="ENSEEET00000057056.1">
    <property type="protein sequence ID" value="ENSEEEP00000060732.1"/>
    <property type="gene ID" value="ENSEEEG00000026220.1"/>
</dbReference>
<name>A0AAY5EVE7_ELEEL</name>
<dbReference type="GO" id="GO:2001034">
    <property type="term" value="P:positive regulation of double-strand break repair via nonhomologous end joining"/>
    <property type="evidence" value="ECO:0007669"/>
    <property type="project" value="TreeGrafter"/>
</dbReference>
<protein>
    <submittedName>
        <fullName evidence="1">Uncharacterized protein</fullName>
    </submittedName>
</protein>
<dbReference type="AlphaFoldDB" id="A0AAY5EVE7"/>
<dbReference type="GeneTree" id="ENSGT00530000065159"/>
<proteinExistence type="predicted"/>
<evidence type="ECO:0000313" key="1">
    <source>
        <dbReference type="Ensembl" id="ENSEEEP00000060732.1"/>
    </source>
</evidence>
<sequence length="232" mass="27377">MSDKLNDWVFLTERTLEDFPCRVLPVFTPWYPSGADLYLPLKPKNAPPVISSTPLKDSGYFQQGAEFDFSKRDCADEKETLTKDKRTLVRSLGDIFGDGRVQFKDVPKKCKRSWSVFSHKMKITERTQSFSRQFHKIIQRYGLHWHQRAKWIIFEVNCAPRSIEEIWSRLDHAIKHSRLPTCNANFQRNLVQIWVYCDIFYCEYIGHFLRQKFHLSGEITLAVHKLGDVFKL</sequence>
<accession>A0AAY5EVE7</accession>
<dbReference type="GO" id="GO:2000042">
    <property type="term" value="P:negative regulation of double-strand break repair via homologous recombination"/>
    <property type="evidence" value="ECO:0007669"/>
    <property type="project" value="TreeGrafter"/>
</dbReference>
<reference evidence="1" key="2">
    <citation type="submission" date="2025-08" db="UniProtKB">
        <authorList>
            <consortium name="Ensembl"/>
        </authorList>
    </citation>
    <scope>IDENTIFICATION</scope>
</reference>
<keyword evidence="2" id="KW-1185">Reference proteome</keyword>
<dbReference type="GO" id="GO:0045830">
    <property type="term" value="P:positive regulation of isotype switching"/>
    <property type="evidence" value="ECO:0007669"/>
    <property type="project" value="TreeGrafter"/>
</dbReference>
<dbReference type="Proteomes" id="UP000314983">
    <property type="component" value="Chromosome 23"/>
</dbReference>
<dbReference type="CDD" id="cd22293">
    <property type="entry name" value="RBD_SHLD3_N"/>
    <property type="match status" value="1"/>
</dbReference>
<dbReference type="PANTHER" id="PTHR41404">
    <property type="entry name" value="SHIELDIN COMPLEX SUBUNIT 3"/>
    <property type="match status" value="1"/>
</dbReference>